<accession>A0A8J6BBP6</accession>
<dbReference type="GO" id="GO:0004131">
    <property type="term" value="F:cytosine deaminase activity"/>
    <property type="evidence" value="ECO:0007669"/>
    <property type="project" value="UniProtKB-EC"/>
</dbReference>
<evidence type="ECO:0000256" key="15">
    <source>
        <dbReference type="ARBA" id="ARBA00084039"/>
    </source>
</evidence>
<evidence type="ECO:0000256" key="13">
    <source>
        <dbReference type="ARBA" id="ARBA00066550"/>
    </source>
</evidence>
<evidence type="ECO:0000256" key="4">
    <source>
        <dbReference type="ARBA" id="ARBA00011738"/>
    </source>
</evidence>
<evidence type="ECO:0000259" key="16">
    <source>
        <dbReference type="PROSITE" id="PS51747"/>
    </source>
</evidence>
<evidence type="ECO:0000256" key="6">
    <source>
        <dbReference type="ARBA" id="ARBA00022723"/>
    </source>
</evidence>
<dbReference type="OrthoDB" id="408702at2759"/>
<evidence type="ECO:0000256" key="9">
    <source>
        <dbReference type="ARBA" id="ARBA00023242"/>
    </source>
</evidence>
<dbReference type="GO" id="GO:0008270">
    <property type="term" value="F:zinc ion binding"/>
    <property type="evidence" value="ECO:0007669"/>
    <property type="project" value="InterPro"/>
</dbReference>
<dbReference type="GO" id="GO:0019858">
    <property type="term" value="P:cytosine metabolic process"/>
    <property type="evidence" value="ECO:0007669"/>
    <property type="project" value="UniProtKB-ARBA"/>
</dbReference>
<evidence type="ECO:0000313" key="18">
    <source>
        <dbReference type="EMBL" id="KAG9394042.1"/>
    </source>
</evidence>
<dbReference type="EMBL" id="JAHDYR010000017">
    <property type="protein sequence ID" value="KAG9394042.1"/>
    <property type="molecule type" value="Genomic_DNA"/>
</dbReference>
<sequence length="154" mass="16924">MSEQDLKFMQIALDEAKAGMAEGGIPIGACLVIDGEVRGRGHNMRVQKNSPTLHGEMSAMEDAGRLKASEYARATMYTTLSPCVMCTGTMLLYGIPRVVLAENENFMGAEELMKTFPEKPVEVVNLDLPEAKKMMADWIAANPKIWNEDIGVEN</sequence>
<evidence type="ECO:0000313" key="19">
    <source>
        <dbReference type="Proteomes" id="UP000717585"/>
    </source>
</evidence>
<feature type="domain" description="CMP/dCMP-type deaminase" evidence="16">
    <location>
        <begin position="3"/>
        <end position="120"/>
    </location>
</feature>
<dbReference type="EMBL" id="JAHDYR010000017">
    <property type="protein sequence ID" value="KAG9394032.1"/>
    <property type="molecule type" value="Genomic_DNA"/>
</dbReference>
<dbReference type="InterPro" id="IPR016192">
    <property type="entry name" value="APOBEC/CMP_deaminase_Zn-bd"/>
</dbReference>
<dbReference type="PROSITE" id="PS00903">
    <property type="entry name" value="CYT_DCMP_DEAMINASES_1"/>
    <property type="match status" value="1"/>
</dbReference>
<keyword evidence="6" id="KW-0479">Metal-binding</keyword>
<dbReference type="GO" id="GO:0005737">
    <property type="term" value="C:cytoplasm"/>
    <property type="evidence" value="ECO:0007669"/>
    <property type="project" value="UniProtKB-SubCell"/>
</dbReference>
<dbReference type="FunFam" id="3.40.140.10:FF:000016">
    <property type="entry name" value="Cytosine deaminase"/>
    <property type="match status" value="1"/>
</dbReference>
<dbReference type="Proteomes" id="UP000717585">
    <property type="component" value="Unassembled WGS sequence"/>
</dbReference>
<evidence type="ECO:0000256" key="11">
    <source>
        <dbReference type="ARBA" id="ARBA00056232"/>
    </source>
</evidence>
<dbReference type="PANTHER" id="PTHR11079:SF190">
    <property type="entry name" value="CYTOSINE DEAMINASE"/>
    <property type="match status" value="1"/>
</dbReference>
<comment type="cofactor">
    <cofactor evidence="1">
        <name>Zn(2+)</name>
        <dbReference type="ChEBI" id="CHEBI:29105"/>
    </cofactor>
</comment>
<proteinExistence type="predicted"/>
<keyword evidence="5" id="KW-0963">Cytoplasm</keyword>
<evidence type="ECO:0000256" key="3">
    <source>
        <dbReference type="ARBA" id="ARBA00004496"/>
    </source>
</evidence>
<organism evidence="17 19">
    <name type="scientific">Carpediemonas membranifera</name>
    <dbReference type="NCBI Taxonomy" id="201153"/>
    <lineage>
        <taxon>Eukaryota</taxon>
        <taxon>Metamonada</taxon>
        <taxon>Carpediemonas-like organisms</taxon>
        <taxon>Carpediemonas</taxon>
    </lineage>
</organism>
<dbReference type="GO" id="GO:0008835">
    <property type="term" value="F:diaminohydroxyphosphoribosylaminopyrimidine deaminase activity"/>
    <property type="evidence" value="ECO:0007669"/>
    <property type="project" value="TreeGrafter"/>
</dbReference>
<evidence type="ECO:0000256" key="10">
    <source>
        <dbReference type="ARBA" id="ARBA00050113"/>
    </source>
</evidence>
<dbReference type="InterPro" id="IPR016193">
    <property type="entry name" value="Cytidine_deaminase-like"/>
</dbReference>
<dbReference type="CDD" id="cd01285">
    <property type="entry name" value="nucleoside_deaminase"/>
    <property type="match status" value="1"/>
</dbReference>
<evidence type="ECO:0000256" key="8">
    <source>
        <dbReference type="ARBA" id="ARBA00022833"/>
    </source>
</evidence>
<evidence type="ECO:0000256" key="14">
    <source>
        <dbReference type="ARBA" id="ARBA00074321"/>
    </source>
</evidence>
<comment type="subcellular location">
    <subcellularLocation>
        <location evidence="3">Cytoplasm</location>
    </subcellularLocation>
    <subcellularLocation>
        <location evidence="2">Nucleus</location>
    </subcellularLocation>
</comment>
<evidence type="ECO:0000256" key="7">
    <source>
        <dbReference type="ARBA" id="ARBA00022801"/>
    </source>
</evidence>
<keyword evidence="9" id="KW-0539">Nucleus</keyword>
<reference evidence="17" key="1">
    <citation type="submission" date="2021-05" db="EMBL/GenBank/DDBJ databases">
        <title>A free-living protist that lacks canonical eukaryotic 1 DNA replication and segregation systems.</title>
        <authorList>
            <person name="Salas-Leiva D.E."/>
            <person name="Tromer E.C."/>
            <person name="Curtis B.A."/>
            <person name="Jerlstrom-Hultqvist J."/>
            <person name="Kolisko M."/>
            <person name="Yi Z."/>
            <person name="Salas-Leiva J.S."/>
            <person name="Gallot-Lavallee L."/>
            <person name="Kops G.J.P.L."/>
            <person name="Archibald J.M."/>
            <person name="Simpson A.G.B."/>
            <person name="Roger A.J."/>
        </authorList>
    </citation>
    <scope>NUCLEOTIDE SEQUENCE</scope>
    <source>
        <strain evidence="17">BICM</strain>
    </source>
</reference>
<dbReference type="Gene3D" id="3.40.140.10">
    <property type="entry name" value="Cytidine Deaminase, domain 2"/>
    <property type="match status" value="1"/>
</dbReference>
<comment type="caution">
    <text evidence="17">The sequence shown here is derived from an EMBL/GenBank/DDBJ whole genome shotgun (WGS) entry which is preliminary data.</text>
</comment>
<evidence type="ECO:0000256" key="5">
    <source>
        <dbReference type="ARBA" id="ARBA00022490"/>
    </source>
</evidence>
<comment type="catalytic activity">
    <reaction evidence="10">
        <text>cytosine + H2O + H(+) = uracil + NH4(+)</text>
        <dbReference type="Rhea" id="RHEA:20605"/>
        <dbReference type="ChEBI" id="CHEBI:15377"/>
        <dbReference type="ChEBI" id="CHEBI:15378"/>
        <dbReference type="ChEBI" id="CHEBI:16040"/>
        <dbReference type="ChEBI" id="CHEBI:17568"/>
        <dbReference type="ChEBI" id="CHEBI:28938"/>
        <dbReference type="EC" id="3.5.4.1"/>
    </reaction>
</comment>
<comment type="subunit">
    <text evidence="4">Homodimer.</text>
</comment>
<comment type="pathway">
    <text evidence="12">Pyrimidine metabolism; UMP biosynthesis via salvage pathway; uracil from cytosine: step 1/1.</text>
</comment>
<evidence type="ECO:0000256" key="12">
    <source>
        <dbReference type="ARBA" id="ARBA00060700"/>
    </source>
</evidence>
<dbReference type="SUPFAM" id="SSF53927">
    <property type="entry name" value="Cytidine deaminase-like"/>
    <property type="match status" value="1"/>
</dbReference>
<keyword evidence="19" id="KW-1185">Reference proteome</keyword>
<dbReference type="AlphaFoldDB" id="A0A8J6BBP6"/>
<dbReference type="PROSITE" id="PS51747">
    <property type="entry name" value="CYT_DCMP_DEAMINASES_2"/>
    <property type="match status" value="1"/>
</dbReference>
<dbReference type="InterPro" id="IPR002125">
    <property type="entry name" value="CMP_dCMP_dom"/>
</dbReference>
<gene>
    <name evidence="17" type="ORF">J8273_4395</name>
    <name evidence="18" type="ORF">J8273_4405</name>
</gene>
<comment type="function">
    <text evidence="11">Catalyzes the hydrolytic deamination of cytosine to uracil or 5-methylcytosine to thymine. Is involved in the pyrimidine salvage pathway, which allows the cell to utilize cytosine for pyrimidine nucleotide synthesis.</text>
</comment>
<keyword evidence="8" id="KW-0862">Zinc</keyword>
<protein>
    <recommendedName>
        <fullName evidence="14">Cytosine deaminase</fullName>
        <ecNumber evidence="13">3.5.4.1</ecNumber>
    </recommendedName>
    <alternativeName>
        <fullName evidence="15">Cytosine aminohydrolase</fullName>
    </alternativeName>
</protein>
<evidence type="ECO:0000256" key="2">
    <source>
        <dbReference type="ARBA" id="ARBA00004123"/>
    </source>
</evidence>
<name>A0A8J6BBP6_9EUKA</name>
<evidence type="ECO:0000313" key="17">
    <source>
        <dbReference type="EMBL" id="KAG9394032.1"/>
    </source>
</evidence>
<dbReference type="GO" id="GO:0005634">
    <property type="term" value="C:nucleus"/>
    <property type="evidence" value="ECO:0007669"/>
    <property type="project" value="UniProtKB-SubCell"/>
</dbReference>
<dbReference type="EC" id="3.5.4.1" evidence="13"/>
<dbReference type="Pfam" id="PF00383">
    <property type="entry name" value="dCMP_cyt_deam_1"/>
    <property type="match status" value="1"/>
</dbReference>
<keyword evidence="7" id="KW-0378">Hydrolase</keyword>
<dbReference type="PANTHER" id="PTHR11079">
    <property type="entry name" value="CYTOSINE DEAMINASE FAMILY MEMBER"/>
    <property type="match status" value="1"/>
</dbReference>
<evidence type="ECO:0000256" key="1">
    <source>
        <dbReference type="ARBA" id="ARBA00001947"/>
    </source>
</evidence>